<dbReference type="SUPFAM" id="SSF103473">
    <property type="entry name" value="MFS general substrate transporter"/>
    <property type="match status" value="1"/>
</dbReference>
<dbReference type="GO" id="GO:0006820">
    <property type="term" value="P:monoatomic anion transport"/>
    <property type="evidence" value="ECO:0007669"/>
    <property type="project" value="TreeGrafter"/>
</dbReference>
<feature type="compositionally biased region" description="Basic and acidic residues" evidence="7">
    <location>
        <begin position="457"/>
        <end position="467"/>
    </location>
</feature>
<reference evidence="10" key="2">
    <citation type="submission" date="2020-12" db="EMBL/GenBank/DDBJ databases">
        <authorList>
            <person name="Kanost M."/>
        </authorList>
    </citation>
    <scope>NUCLEOTIDE SEQUENCE</scope>
</reference>
<feature type="transmembrane region" description="Helical" evidence="8">
    <location>
        <begin position="383"/>
        <end position="406"/>
    </location>
</feature>
<keyword evidence="4" id="KW-0769">Symport</keyword>
<accession>A0A922CAA9</accession>
<evidence type="ECO:0000256" key="5">
    <source>
        <dbReference type="ARBA" id="ARBA00022989"/>
    </source>
</evidence>
<dbReference type="InterPro" id="IPR050382">
    <property type="entry name" value="MFS_Na/Anion_cotransporter"/>
</dbReference>
<keyword evidence="2" id="KW-0813">Transport</keyword>
<feature type="transmembrane region" description="Helical" evidence="8">
    <location>
        <begin position="350"/>
        <end position="371"/>
    </location>
</feature>
<evidence type="ECO:0000256" key="7">
    <source>
        <dbReference type="SAM" id="MobiDB-lite"/>
    </source>
</evidence>
<comment type="caution">
    <text evidence="10">The sequence shown here is derived from an EMBL/GenBank/DDBJ whole genome shotgun (WGS) entry which is preliminary data.</text>
</comment>
<feature type="transmembrane region" description="Helical" evidence="8">
    <location>
        <begin position="418"/>
        <end position="437"/>
    </location>
</feature>
<feature type="transmembrane region" description="Helical" evidence="8">
    <location>
        <begin position="241"/>
        <end position="266"/>
    </location>
</feature>
<dbReference type="Gene3D" id="1.20.1250.20">
    <property type="entry name" value="MFS general substrate transporter like domains"/>
    <property type="match status" value="2"/>
</dbReference>
<keyword evidence="6 8" id="KW-0472">Membrane</keyword>
<dbReference type="PANTHER" id="PTHR11662">
    <property type="entry name" value="SOLUTE CARRIER FAMILY 17"/>
    <property type="match status" value="1"/>
</dbReference>
<feature type="transmembrane region" description="Helical" evidence="8">
    <location>
        <begin position="182"/>
        <end position="203"/>
    </location>
</feature>
<reference evidence="10" key="1">
    <citation type="journal article" date="2016" name="Insect Biochem. Mol. Biol.">
        <title>Multifaceted biological insights from a draft genome sequence of the tobacco hornworm moth, Manduca sexta.</title>
        <authorList>
            <person name="Kanost M.R."/>
            <person name="Arrese E.L."/>
            <person name="Cao X."/>
            <person name="Chen Y.R."/>
            <person name="Chellapilla S."/>
            <person name="Goldsmith M.R."/>
            <person name="Grosse-Wilde E."/>
            <person name="Heckel D.G."/>
            <person name="Herndon N."/>
            <person name="Jiang H."/>
            <person name="Papanicolaou A."/>
            <person name="Qu J."/>
            <person name="Soulages J.L."/>
            <person name="Vogel H."/>
            <person name="Walters J."/>
            <person name="Waterhouse R.M."/>
            <person name="Ahn S.J."/>
            <person name="Almeida F.C."/>
            <person name="An C."/>
            <person name="Aqrawi P."/>
            <person name="Bretschneider A."/>
            <person name="Bryant W.B."/>
            <person name="Bucks S."/>
            <person name="Chao H."/>
            <person name="Chevignon G."/>
            <person name="Christen J.M."/>
            <person name="Clarke D.F."/>
            <person name="Dittmer N.T."/>
            <person name="Ferguson L.C.F."/>
            <person name="Garavelou S."/>
            <person name="Gordon K.H.J."/>
            <person name="Gunaratna R.T."/>
            <person name="Han Y."/>
            <person name="Hauser F."/>
            <person name="He Y."/>
            <person name="Heidel-Fischer H."/>
            <person name="Hirsh A."/>
            <person name="Hu Y."/>
            <person name="Jiang H."/>
            <person name="Kalra D."/>
            <person name="Klinner C."/>
            <person name="Konig C."/>
            <person name="Kovar C."/>
            <person name="Kroll A.R."/>
            <person name="Kuwar S.S."/>
            <person name="Lee S.L."/>
            <person name="Lehman R."/>
            <person name="Li K."/>
            <person name="Li Z."/>
            <person name="Liang H."/>
            <person name="Lovelace S."/>
            <person name="Lu Z."/>
            <person name="Mansfield J.H."/>
            <person name="McCulloch K.J."/>
            <person name="Mathew T."/>
            <person name="Morton B."/>
            <person name="Muzny D.M."/>
            <person name="Neunemann D."/>
            <person name="Ongeri F."/>
            <person name="Pauchet Y."/>
            <person name="Pu L.L."/>
            <person name="Pyrousis I."/>
            <person name="Rao X.J."/>
            <person name="Redding A."/>
            <person name="Roesel C."/>
            <person name="Sanchez-Gracia A."/>
            <person name="Schaack S."/>
            <person name="Shukla A."/>
            <person name="Tetreau G."/>
            <person name="Wang Y."/>
            <person name="Xiong G.H."/>
            <person name="Traut W."/>
            <person name="Walsh T.K."/>
            <person name="Worley K.C."/>
            <person name="Wu D."/>
            <person name="Wu W."/>
            <person name="Wu Y.Q."/>
            <person name="Zhang X."/>
            <person name="Zou Z."/>
            <person name="Zucker H."/>
            <person name="Briscoe A.D."/>
            <person name="Burmester T."/>
            <person name="Clem R.J."/>
            <person name="Feyereisen R."/>
            <person name="Grimmelikhuijzen C.J.P."/>
            <person name="Hamodrakas S.J."/>
            <person name="Hansson B.S."/>
            <person name="Huguet E."/>
            <person name="Jermiin L.S."/>
            <person name="Lan Q."/>
            <person name="Lehman H.K."/>
            <person name="Lorenzen M."/>
            <person name="Merzendorfer H."/>
            <person name="Michalopoulos I."/>
            <person name="Morton D.B."/>
            <person name="Muthukrishnan S."/>
            <person name="Oakeshott J.G."/>
            <person name="Palmer W."/>
            <person name="Park Y."/>
            <person name="Passarelli A.L."/>
            <person name="Rozas J."/>
            <person name="Schwartz L.M."/>
            <person name="Smith W."/>
            <person name="Southgate A."/>
            <person name="Vilcinskas A."/>
            <person name="Vogt R."/>
            <person name="Wang P."/>
            <person name="Werren J."/>
            <person name="Yu X.Q."/>
            <person name="Zhou J.J."/>
            <person name="Brown S.J."/>
            <person name="Scherer S.E."/>
            <person name="Richards S."/>
            <person name="Blissard G.W."/>
        </authorList>
    </citation>
    <scope>NUCLEOTIDE SEQUENCE</scope>
</reference>
<evidence type="ECO:0000256" key="2">
    <source>
        <dbReference type="ARBA" id="ARBA00022448"/>
    </source>
</evidence>
<proteinExistence type="predicted"/>
<keyword evidence="11" id="KW-1185">Reference proteome</keyword>
<feature type="transmembrane region" description="Helical" evidence="8">
    <location>
        <begin position="286"/>
        <end position="305"/>
    </location>
</feature>
<organism evidence="10 11">
    <name type="scientific">Manduca sexta</name>
    <name type="common">Tobacco hawkmoth</name>
    <name type="synonym">Tobacco hornworm</name>
    <dbReference type="NCBI Taxonomy" id="7130"/>
    <lineage>
        <taxon>Eukaryota</taxon>
        <taxon>Metazoa</taxon>
        <taxon>Ecdysozoa</taxon>
        <taxon>Arthropoda</taxon>
        <taxon>Hexapoda</taxon>
        <taxon>Insecta</taxon>
        <taxon>Pterygota</taxon>
        <taxon>Neoptera</taxon>
        <taxon>Endopterygota</taxon>
        <taxon>Lepidoptera</taxon>
        <taxon>Glossata</taxon>
        <taxon>Ditrysia</taxon>
        <taxon>Bombycoidea</taxon>
        <taxon>Sphingidae</taxon>
        <taxon>Sphinginae</taxon>
        <taxon>Sphingini</taxon>
        <taxon>Manduca</taxon>
    </lineage>
</organism>
<feature type="transmembrane region" description="Helical" evidence="8">
    <location>
        <begin position="60"/>
        <end position="80"/>
    </location>
</feature>
<evidence type="ECO:0000313" key="10">
    <source>
        <dbReference type="EMBL" id="KAG6440900.1"/>
    </source>
</evidence>
<keyword evidence="3 8" id="KW-0812">Transmembrane</keyword>
<feature type="domain" description="Major facilitator superfamily (MFS) profile" evidence="9">
    <location>
        <begin position="22"/>
        <end position="441"/>
    </location>
</feature>
<evidence type="ECO:0000256" key="4">
    <source>
        <dbReference type="ARBA" id="ARBA00022847"/>
    </source>
</evidence>
<dbReference type="InterPro" id="IPR011701">
    <property type="entry name" value="MFS"/>
</dbReference>
<dbReference type="FunFam" id="1.20.1250.20:FF:000423">
    <property type="entry name" value="Putative inorganic phosphate cotransporter-like Protein"/>
    <property type="match status" value="1"/>
</dbReference>
<dbReference type="PROSITE" id="PS50850">
    <property type="entry name" value="MFS"/>
    <property type="match status" value="1"/>
</dbReference>
<feature type="transmembrane region" description="Helical" evidence="8">
    <location>
        <begin position="24"/>
        <end position="48"/>
    </location>
</feature>
<dbReference type="GO" id="GO:0016020">
    <property type="term" value="C:membrane"/>
    <property type="evidence" value="ECO:0007669"/>
    <property type="project" value="UniProtKB-SubCell"/>
</dbReference>
<evidence type="ECO:0000256" key="3">
    <source>
        <dbReference type="ARBA" id="ARBA00022692"/>
    </source>
</evidence>
<dbReference type="Proteomes" id="UP000791440">
    <property type="component" value="Unassembled WGS sequence"/>
</dbReference>
<evidence type="ECO:0000313" key="11">
    <source>
        <dbReference type="Proteomes" id="UP000791440"/>
    </source>
</evidence>
<dbReference type="PANTHER" id="PTHR11662:SF280">
    <property type="entry name" value="FI21844P1-RELATED"/>
    <property type="match status" value="1"/>
</dbReference>
<evidence type="ECO:0000256" key="6">
    <source>
        <dbReference type="ARBA" id="ARBA00023136"/>
    </source>
</evidence>
<keyword evidence="5 8" id="KW-1133">Transmembrane helix</keyword>
<dbReference type="EMBL" id="JH668282">
    <property type="protein sequence ID" value="KAG6440901.1"/>
    <property type="molecule type" value="Genomic_DNA"/>
</dbReference>
<dbReference type="InterPro" id="IPR020846">
    <property type="entry name" value="MFS_dom"/>
</dbReference>
<feature type="transmembrane region" description="Helical" evidence="8">
    <location>
        <begin position="124"/>
        <end position="142"/>
    </location>
</feature>
<dbReference type="FunFam" id="1.20.1250.20:FF:000003">
    <property type="entry name" value="Solute carrier family 17 member 3"/>
    <property type="match status" value="1"/>
</dbReference>
<dbReference type="CDD" id="cd17318">
    <property type="entry name" value="MFS_SLC17"/>
    <property type="match status" value="1"/>
</dbReference>
<comment type="subcellular location">
    <subcellularLocation>
        <location evidence="1">Membrane</location>
        <topology evidence="1">Multi-pass membrane protein</topology>
    </subcellularLocation>
</comment>
<dbReference type="OrthoDB" id="2985014at2759"/>
<dbReference type="EMBL" id="JH668282">
    <property type="protein sequence ID" value="KAG6440900.1"/>
    <property type="molecule type" value="Genomic_DNA"/>
</dbReference>
<feature type="region of interest" description="Disordered" evidence="7">
    <location>
        <begin position="446"/>
        <end position="467"/>
    </location>
</feature>
<evidence type="ECO:0000259" key="9">
    <source>
        <dbReference type="PROSITE" id="PS50850"/>
    </source>
</evidence>
<dbReference type="AlphaFoldDB" id="A0A922CAA9"/>
<feature type="transmembrane region" description="Helical" evidence="8">
    <location>
        <begin position="154"/>
        <end position="176"/>
    </location>
</feature>
<name>A0A922CAA9_MANSE</name>
<dbReference type="GO" id="GO:0015293">
    <property type="term" value="F:symporter activity"/>
    <property type="evidence" value="ECO:0007669"/>
    <property type="project" value="UniProtKB-KW"/>
</dbReference>
<feature type="transmembrane region" description="Helical" evidence="8">
    <location>
        <begin position="326"/>
        <end position="344"/>
    </location>
</feature>
<dbReference type="Pfam" id="PF07690">
    <property type="entry name" value="MFS_1"/>
    <property type="match status" value="1"/>
</dbReference>
<sequence>METQTLPDTHEKSGGGLGMRHVQVFLLFTSMLLCYCMRVDMSMAIVAINDDAAPKDQWSVSMQSVVLSSFFWGYIVLQLPSGELAARWGGKPLVWVSVGGTTMMTALMPLAVQFGGYGAASALRAVQGLAQGFLFPAMHALIGKWVPLHEKSRLGTIIYSGAQLGTALQLIVSGFIAEAWGWPMIFYVNAVLGAVWCAVYMWVGASAPHQSRYISKSERHYIETSIGQDEDYKKPKTPWKILLTSPACIALMVAHIGQDWGFWSVMKQMPSYMSQVLDVDITTNGMLSAVPYIAMYLLSFVFGYLSDLTLKKQWLSITACRKLSNSIGAFGPASALVALTFAPAGNLAVAVLILTLAVGINAGHYTGFLLMHIDMTPNFAGSLMSITNFLANVACIFAPLVAGLILTDDPNEGVWRMFFYTTAAVYVACNAVFLVFASSERQPWDEAETPAIGPDSGESKKTPVEAA</sequence>
<evidence type="ECO:0000256" key="8">
    <source>
        <dbReference type="SAM" id="Phobius"/>
    </source>
</evidence>
<dbReference type="InterPro" id="IPR036259">
    <property type="entry name" value="MFS_trans_sf"/>
</dbReference>
<evidence type="ECO:0000256" key="1">
    <source>
        <dbReference type="ARBA" id="ARBA00004141"/>
    </source>
</evidence>
<feature type="transmembrane region" description="Helical" evidence="8">
    <location>
        <begin position="92"/>
        <end position="112"/>
    </location>
</feature>
<protein>
    <recommendedName>
        <fullName evidence="9">Major facilitator superfamily (MFS) profile domain-containing protein</fullName>
    </recommendedName>
</protein>
<gene>
    <name evidence="10" type="ORF">O3G_MSEX001487</name>
</gene>